<organism evidence="17">
    <name type="scientific">hydrothermal vent metagenome</name>
    <dbReference type="NCBI Taxonomy" id="652676"/>
    <lineage>
        <taxon>unclassified sequences</taxon>
        <taxon>metagenomes</taxon>
        <taxon>ecological metagenomes</taxon>
    </lineage>
</organism>
<dbReference type="GO" id="GO:0005737">
    <property type="term" value="C:cytoplasm"/>
    <property type="evidence" value="ECO:0007669"/>
    <property type="project" value="UniProtKB-SubCell"/>
</dbReference>
<dbReference type="EC" id="2.5.1.7" evidence="11"/>
<dbReference type="GO" id="GO:0019277">
    <property type="term" value="P:UDP-N-acetylgalactosamine biosynthetic process"/>
    <property type="evidence" value="ECO:0007669"/>
    <property type="project" value="InterPro"/>
</dbReference>
<evidence type="ECO:0000256" key="6">
    <source>
        <dbReference type="ARBA" id="ARBA00022960"/>
    </source>
</evidence>
<keyword evidence="6" id="KW-0133">Cell shape</keyword>
<dbReference type="CDD" id="cd01555">
    <property type="entry name" value="UdpNAET"/>
    <property type="match status" value="1"/>
</dbReference>
<keyword evidence="3" id="KW-0963">Cytoplasm</keyword>
<evidence type="ECO:0000256" key="8">
    <source>
        <dbReference type="ARBA" id="ARBA00023306"/>
    </source>
</evidence>
<comment type="catalytic activity">
    <reaction evidence="15">
        <text>phosphoenolpyruvate + UDP-N-acetyl-alpha-D-glucosamine = UDP-N-acetyl-3-O-(1-carboxyvinyl)-alpha-D-glucosamine + phosphate</text>
        <dbReference type="Rhea" id="RHEA:18681"/>
        <dbReference type="ChEBI" id="CHEBI:43474"/>
        <dbReference type="ChEBI" id="CHEBI:57705"/>
        <dbReference type="ChEBI" id="CHEBI:58702"/>
        <dbReference type="ChEBI" id="CHEBI:68483"/>
        <dbReference type="EC" id="2.5.1.7"/>
    </reaction>
</comment>
<keyword evidence="5 17" id="KW-0808">Transferase</keyword>
<dbReference type="AlphaFoldDB" id="A0A3B1BZT6"/>
<dbReference type="PANTHER" id="PTHR43783">
    <property type="entry name" value="UDP-N-ACETYLGLUCOSAMINE 1-CARBOXYVINYLTRANSFERASE"/>
    <property type="match status" value="1"/>
</dbReference>
<sequence>MDKLLIHGGIPLQGEIRISGAKNAALPIIVSTLLADEPVTICNVPHLHDITTTMELLGRMGVQITINEKMSVEVDSRTIRELVAPYELVKTMRASILVLGPLLARHGQAEVSLPGGCAIGSRPVNLHIRGLEAMGAEISVENGYIKARCKRLKGAKLVMDLVTVTGTENLMMAATLADGITIIENAAREPEVVDLANCLNSMGAKISGAGSDTIKIEGVERLGGTHYKVLPDRIETGTFLVAAAITGGKIKLKDTAPDLLDAVLAKLQEAGADIETGPDWISLDMHGKRPKSVDICTAPYPAFPTDMQAQFTVLNALATGSSAITETVFENRFMHVQELQRMGANISLKGNTAFATGVEELNGAPVMATDLRASASLVIAGLIASGETAVERIYHIDRGYECIEEKLQLLGAEIRRVPS</sequence>
<dbReference type="InterPro" id="IPR036968">
    <property type="entry name" value="Enolpyruvate_Tfrase_sf"/>
</dbReference>
<evidence type="ECO:0000256" key="4">
    <source>
        <dbReference type="ARBA" id="ARBA00022618"/>
    </source>
</evidence>
<dbReference type="InterPro" id="IPR005750">
    <property type="entry name" value="UDP_GlcNAc_COvinyl_MurA"/>
</dbReference>
<keyword evidence="8" id="KW-0131">Cell cycle</keyword>
<evidence type="ECO:0000256" key="2">
    <source>
        <dbReference type="ARBA" id="ARBA00004752"/>
    </source>
</evidence>
<gene>
    <name evidence="17" type="ORF">MNBD_GAMMA24-2470</name>
</gene>
<dbReference type="GO" id="GO:0008360">
    <property type="term" value="P:regulation of cell shape"/>
    <property type="evidence" value="ECO:0007669"/>
    <property type="project" value="UniProtKB-KW"/>
</dbReference>
<dbReference type="Pfam" id="PF00275">
    <property type="entry name" value="EPSP_synthase"/>
    <property type="match status" value="1"/>
</dbReference>
<proteinExistence type="inferred from homology"/>
<comment type="pathway">
    <text evidence="2">Cell wall biogenesis; peptidoglycan biosynthesis.</text>
</comment>
<accession>A0A3B1BZT6</accession>
<comment type="subcellular location">
    <subcellularLocation>
        <location evidence="1">Cytoplasm</location>
    </subcellularLocation>
</comment>
<evidence type="ECO:0000256" key="1">
    <source>
        <dbReference type="ARBA" id="ARBA00004496"/>
    </source>
</evidence>
<evidence type="ECO:0000256" key="15">
    <source>
        <dbReference type="ARBA" id="ARBA00047527"/>
    </source>
</evidence>
<dbReference type="EMBL" id="UOFZ01000006">
    <property type="protein sequence ID" value="VAX11945.1"/>
    <property type="molecule type" value="Genomic_DNA"/>
</dbReference>
<evidence type="ECO:0000313" key="17">
    <source>
        <dbReference type="EMBL" id="VAX11945.1"/>
    </source>
</evidence>
<keyword evidence="4" id="KW-0132">Cell division</keyword>
<dbReference type="InterPro" id="IPR013792">
    <property type="entry name" value="RNA3'P_cycl/enolpyr_Trfase_a/b"/>
</dbReference>
<feature type="domain" description="Enolpyruvate transferase" evidence="16">
    <location>
        <begin position="8"/>
        <end position="407"/>
    </location>
</feature>
<dbReference type="SUPFAM" id="SSF55205">
    <property type="entry name" value="EPT/RTPC-like"/>
    <property type="match status" value="1"/>
</dbReference>
<evidence type="ECO:0000256" key="12">
    <source>
        <dbReference type="ARBA" id="ARBA00039754"/>
    </source>
</evidence>
<dbReference type="GO" id="GO:0071555">
    <property type="term" value="P:cell wall organization"/>
    <property type="evidence" value="ECO:0007669"/>
    <property type="project" value="UniProtKB-KW"/>
</dbReference>
<evidence type="ECO:0000256" key="11">
    <source>
        <dbReference type="ARBA" id="ARBA00039108"/>
    </source>
</evidence>
<name>A0A3B1BZT6_9ZZZZ</name>
<evidence type="ECO:0000256" key="10">
    <source>
        <dbReference type="ARBA" id="ARBA00038367"/>
    </source>
</evidence>
<dbReference type="Gene3D" id="3.65.10.10">
    <property type="entry name" value="Enolpyruvate transferase domain"/>
    <property type="match status" value="2"/>
</dbReference>
<evidence type="ECO:0000259" key="16">
    <source>
        <dbReference type="Pfam" id="PF00275"/>
    </source>
</evidence>
<dbReference type="NCBIfam" id="TIGR01072">
    <property type="entry name" value="murA"/>
    <property type="match status" value="1"/>
</dbReference>
<dbReference type="GO" id="GO:0051301">
    <property type="term" value="P:cell division"/>
    <property type="evidence" value="ECO:0007669"/>
    <property type="project" value="UniProtKB-KW"/>
</dbReference>
<keyword evidence="9" id="KW-0961">Cell wall biogenesis/degradation</keyword>
<dbReference type="InterPro" id="IPR050068">
    <property type="entry name" value="MurA_subfamily"/>
</dbReference>
<dbReference type="InterPro" id="IPR001986">
    <property type="entry name" value="Enolpyruvate_Tfrase_dom"/>
</dbReference>
<protein>
    <recommendedName>
        <fullName evidence="12">UDP-N-acetylglucosamine 1-carboxyvinyltransferase</fullName>
        <ecNumber evidence="11">2.5.1.7</ecNumber>
    </recommendedName>
    <alternativeName>
        <fullName evidence="13">Enoylpyruvate transferase</fullName>
    </alternativeName>
    <alternativeName>
        <fullName evidence="14">UDP-N-acetylglucosamine enolpyruvyl transferase</fullName>
    </alternativeName>
</protein>
<reference evidence="17" key="1">
    <citation type="submission" date="2018-06" db="EMBL/GenBank/DDBJ databases">
        <authorList>
            <person name="Zhirakovskaya E."/>
        </authorList>
    </citation>
    <scope>NUCLEOTIDE SEQUENCE</scope>
</reference>
<keyword evidence="7" id="KW-0573">Peptidoglycan synthesis</keyword>
<evidence type="ECO:0000256" key="3">
    <source>
        <dbReference type="ARBA" id="ARBA00022490"/>
    </source>
</evidence>
<evidence type="ECO:0000256" key="14">
    <source>
        <dbReference type="ARBA" id="ARBA00042842"/>
    </source>
</evidence>
<dbReference type="FunFam" id="3.65.10.10:FF:000002">
    <property type="entry name" value="UDP-N-acetylglucosamine 1-carboxyvinyltransferase"/>
    <property type="match status" value="1"/>
</dbReference>
<dbReference type="GO" id="GO:0009252">
    <property type="term" value="P:peptidoglycan biosynthetic process"/>
    <property type="evidence" value="ECO:0007669"/>
    <property type="project" value="UniProtKB-KW"/>
</dbReference>
<dbReference type="NCBIfam" id="NF006873">
    <property type="entry name" value="PRK09369.1"/>
    <property type="match status" value="1"/>
</dbReference>
<evidence type="ECO:0000256" key="13">
    <source>
        <dbReference type="ARBA" id="ARBA00042443"/>
    </source>
</evidence>
<dbReference type="PANTHER" id="PTHR43783:SF1">
    <property type="entry name" value="UDP-N-ACETYLGLUCOSAMINE 1-CARBOXYVINYLTRANSFERASE"/>
    <property type="match status" value="1"/>
</dbReference>
<comment type="similarity">
    <text evidence="10">Belongs to the EPSP synthase family. MurA subfamily.</text>
</comment>
<evidence type="ECO:0000256" key="5">
    <source>
        <dbReference type="ARBA" id="ARBA00022679"/>
    </source>
</evidence>
<evidence type="ECO:0000256" key="9">
    <source>
        <dbReference type="ARBA" id="ARBA00023316"/>
    </source>
</evidence>
<dbReference type="HAMAP" id="MF_00111">
    <property type="entry name" value="MurA"/>
    <property type="match status" value="1"/>
</dbReference>
<evidence type="ECO:0000256" key="7">
    <source>
        <dbReference type="ARBA" id="ARBA00022984"/>
    </source>
</evidence>
<dbReference type="GO" id="GO:0008760">
    <property type="term" value="F:UDP-N-acetylglucosamine 1-carboxyvinyltransferase activity"/>
    <property type="evidence" value="ECO:0007669"/>
    <property type="project" value="UniProtKB-EC"/>
</dbReference>